<dbReference type="EMBL" id="CAAALY010054903">
    <property type="protein sequence ID" value="VEL22146.1"/>
    <property type="molecule type" value="Genomic_DNA"/>
</dbReference>
<name>A0A3S5A7N5_9PLAT</name>
<protein>
    <submittedName>
        <fullName evidence="1">Uncharacterized protein</fullName>
    </submittedName>
</protein>
<dbReference type="Proteomes" id="UP000784294">
    <property type="component" value="Unassembled WGS sequence"/>
</dbReference>
<organism evidence="1 2">
    <name type="scientific">Protopolystoma xenopodis</name>
    <dbReference type="NCBI Taxonomy" id="117903"/>
    <lineage>
        <taxon>Eukaryota</taxon>
        <taxon>Metazoa</taxon>
        <taxon>Spiralia</taxon>
        <taxon>Lophotrochozoa</taxon>
        <taxon>Platyhelminthes</taxon>
        <taxon>Monogenea</taxon>
        <taxon>Polyopisthocotylea</taxon>
        <taxon>Polystomatidea</taxon>
        <taxon>Polystomatidae</taxon>
        <taxon>Protopolystoma</taxon>
    </lineage>
</organism>
<dbReference type="AlphaFoldDB" id="A0A3S5A7N5"/>
<gene>
    <name evidence="1" type="ORF">PXEA_LOCUS15586</name>
</gene>
<reference evidence="1" key="1">
    <citation type="submission" date="2018-11" db="EMBL/GenBank/DDBJ databases">
        <authorList>
            <consortium name="Pathogen Informatics"/>
        </authorList>
    </citation>
    <scope>NUCLEOTIDE SEQUENCE</scope>
</reference>
<evidence type="ECO:0000313" key="1">
    <source>
        <dbReference type="EMBL" id="VEL22146.1"/>
    </source>
</evidence>
<evidence type="ECO:0000313" key="2">
    <source>
        <dbReference type="Proteomes" id="UP000784294"/>
    </source>
</evidence>
<sequence length="66" mass="7292">MTMRWSFFLPLPDGPFAHKSAHPLSEVGSIGKLEDESSNRLCFKDAFLTHVAMLSGSNVVLQTADR</sequence>
<proteinExistence type="predicted"/>
<comment type="caution">
    <text evidence="1">The sequence shown here is derived from an EMBL/GenBank/DDBJ whole genome shotgun (WGS) entry which is preliminary data.</text>
</comment>
<accession>A0A3S5A7N5</accession>
<keyword evidence="2" id="KW-1185">Reference proteome</keyword>